<accession>A0A1B3ZDS4</accession>
<dbReference type="RefSeq" id="WP_069206120.1">
    <property type="nucleotide sequence ID" value="NZ_CP014168.1"/>
</dbReference>
<name>A0A1B3ZDS4_9SPHN</name>
<gene>
    <name evidence="1" type="ORF">AWL63_18225</name>
</gene>
<evidence type="ECO:0000313" key="2">
    <source>
        <dbReference type="Proteomes" id="UP000094256"/>
    </source>
</evidence>
<dbReference type="STRING" id="1560345.AWL63_18225"/>
<organism evidence="1 2">
    <name type="scientific">Sphingomonas panacis</name>
    <dbReference type="NCBI Taxonomy" id="1560345"/>
    <lineage>
        <taxon>Bacteria</taxon>
        <taxon>Pseudomonadati</taxon>
        <taxon>Pseudomonadota</taxon>
        <taxon>Alphaproteobacteria</taxon>
        <taxon>Sphingomonadales</taxon>
        <taxon>Sphingomonadaceae</taxon>
        <taxon>Sphingomonas</taxon>
    </lineage>
</organism>
<proteinExistence type="predicted"/>
<sequence>MADIAEKIMHARDMEMTLDSFARSGGIAPVRAYYISGEFHIVADGETLYSDEGHEYCLQCAEGLLRTALVHLSGDKRDEHRVSSTELHHEDTCKHCLICGALLDYALNDIGVASELDHYLMHPLSRDLRPGDAFHIARMLEAAPADRTVLRIARQALRQIPRVHRRN</sequence>
<dbReference type="AlphaFoldDB" id="A0A1B3ZDS4"/>
<dbReference type="KEGG" id="span:AWL63_18225"/>
<protein>
    <submittedName>
        <fullName evidence="1">Uncharacterized protein</fullName>
    </submittedName>
</protein>
<reference evidence="1 2" key="1">
    <citation type="submission" date="2016-01" db="EMBL/GenBank/DDBJ databases">
        <title>Complete genome and mega plasmid sequence of Sphingomonas panacis DCY99 elicits systemic resistance in rice to Xanthomonas oryzae.</title>
        <authorList>
            <person name="Kim Y.J."/>
            <person name="Yang D.C."/>
            <person name="Sing P."/>
        </authorList>
    </citation>
    <scope>NUCLEOTIDE SEQUENCE [LARGE SCALE GENOMIC DNA]</scope>
    <source>
        <strain evidence="1 2">DCY99</strain>
    </source>
</reference>
<keyword evidence="2" id="KW-1185">Reference proteome</keyword>
<dbReference type="Proteomes" id="UP000094256">
    <property type="component" value="Chromosome"/>
</dbReference>
<dbReference type="EMBL" id="CP014168">
    <property type="protein sequence ID" value="AOH85584.1"/>
    <property type="molecule type" value="Genomic_DNA"/>
</dbReference>
<evidence type="ECO:0000313" key="1">
    <source>
        <dbReference type="EMBL" id="AOH85584.1"/>
    </source>
</evidence>